<dbReference type="RefSeq" id="WP_064715876.1">
    <property type="nucleotide sequence ID" value="NZ_JMTM01000054.1"/>
</dbReference>
<dbReference type="AlphaFoldDB" id="A0A199XP69"/>
<keyword evidence="2" id="KW-1185">Reference proteome</keyword>
<organism evidence="1 2">
    <name type="scientific">Flavobacterium succinicans</name>
    <dbReference type="NCBI Taxonomy" id="29536"/>
    <lineage>
        <taxon>Bacteria</taxon>
        <taxon>Pseudomonadati</taxon>
        <taxon>Bacteroidota</taxon>
        <taxon>Flavobacteriia</taxon>
        <taxon>Flavobacteriales</taxon>
        <taxon>Flavobacteriaceae</taxon>
        <taxon>Flavobacterium</taxon>
    </lineage>
</organism>
<reference evidence="1 2" key="1">
    <citation type="submission" date="2016-06" db="EMBL/GenBank/DDBJ databases">
        <title>Draft genome sequence of Flavobacterium succinicans strain DD5b.</title>
        <authorList>
            <person name="Poehlein A."/>
            <person name="Daniel R."/>
            <person name="Simeonova D.D."/>
        </authorList>
    </citation>
    <scope>NUCLEOTIDE SEQUENCE [LARGE SCALE GENOMIC DNA]</scope>
    <source>
        <strain evidence="1 2">DD5b</strain>
    </source>
</reference>
<dbReference type="Proteomes" id="UP000093807">
    <property type="component" value="Unassembled WGS sequence"/>
</dbReference>
<dbReference type="EMBL" id="JMTM01000054">
    <property type="protein sequence ID" value="OAZ03538.1"/>
    <property type="molecule type" value="Genomic_DNA"/>
</dbReference>
<evidence type="ECO:0000313" key="2">
    <source>
        <dbReference type="Proteomes" id="UP000093807"/>
    </source>
</evidence>
<dbReference type="OrthoDB" id="1357943at2"/>
<accession>A0A199XP69</accession>
<sequence>MEELKRPEIVNVEDFFNEYVEYFGGQVISNNEQNLVDRPNADYLFKNENVIAELKCFQKDLFNNEEDIPRIFNFLDKWEEKKLIKKGDKLKIILGSKQLPKECYNDLLIACSKTIDRVLHKANKQIQESKKTFSLPNAKGLVLLCNDGNYFLQNNEFLGLIANLMGRKYMESEIDGFVYFTLNQVSRIPNSELDWRMWTPSYRLENDEVLGSFVNELGAKFQNEFYTMKTGIIPVAKIITDDIEKGINTIKTMKHIPKDIIYNKKK</sequence>
<protein>
    <submittedName>
        <fullName evidence="1">Uncharacterized protein</fullName>
    </submittedName>
</protein>
<proteinExistence type="predicted"/>
<gene>
    <name evidence="1" type="ORF">FLB_20770</name>
</gene>
<name>A0A199XP69_9FLAO</name>
<evidence type="ECO:0000313" key="1">
    <source>
        <dbReference type="EMBL" id="OAZ03538.1"/>
    </source>
</evidence>
<dbReference type="PATRIC" id="fig|29536.5.peg.2168"/>
<comment type="caution">
    <text evidence="1">The sequence shown here is derived from an EMBL/GenBank/DDBJ whole genome shotgun (WGS) entry which is preliminary data.</text>
</comment>